<evidence type="ECO:0000256" key="1">
    <source>
        <dbReference type="SAM" id="MobiDB-lite"/>
    </source>
</evidence>
<keyword evidence="3" id="KW-1185">Reference proteome</keyword>
<protein>
    <submittedName>
        <fullName evidence="2">MIF4G domain-containing protein</fullName>
    </submittedName>
</protein>
<feature type="region of interest" description="Disordered" evidence="1">
    <location>
        <begin position="168"/>
        <end position="200"/>
    </location>
</feature>
<feature type="compositionally biased region" description="Polar residues" evidence="1">
    <location>
        <begin position="107"/>
        <end position="136"/>
    </location>
</feature>
<name>A0A7J0ER50_9ERIC</name>
<dbReference type="AlphaFoldDB" id="A0A7J0ER50"/>
<evidence type="ECO:0000313" key="3">
    <source>
        <dbReference type="Proteomes" id="UP000585474"/>
    </source>
</evidence>
<feature type="compositionally biased region" description="Basic and acidic residues" evidence="1">
    <location>
        <begin position="309"/>
        <end position="325"/>
    </location>
</feature>
<feature type="region of interest" description="Disordered" evidence="1">
    <location>
        <begin position="1"/>
        <end position="22"/>
    </location>
</feature>
<dbReference type="EMBL" id="BJWL01000006">
    <property type="protein sequence ID" value="GFY88770.1"/>
    <property type="molecule type" value="Genomic_DNA"/>
</dbReference>
<dbReference type="Proteomes" id="UP000585474">
    <property type="component" value="Unassembled WGS sequence"/>
</dbReference>
<feature type="region of interest" description="Disordered" evidence="1">
    <location>
        <begin position="277"/>
        <end position="325"/>
    </location>
</feature>
<comment type="caution">
    <text evidence="2">The sequence shown here is derived from an EMBL/GenBank/DDBJ whole genome shotgun (WGS) entry which is preliminary data.</text>
</comment>
<evidence type="ECO:0000313" key="2">
    <source>
        <dbReference type="EMBL" id="GFY88770.1"/>
    </source>
</evidence>
<feature type="region of interest" description="Disordered" evidence="1">
    <location>
        <begin position="99"/>
        <end position="136"/>
    </location>
</feature>
<gene>
    <name evidence="2" type="ORF">Acr_06g0007100</name>
</gene>
<feature type="compositionally biased region" description="Acidic residues" evidence="1">
    <location>
        <begin position="293"/>
        <end position="308"/>
    </location>
</feature>
<organism evidence="2 3">
    <name type="scientific">Actinidia rufa</name>
    <dbReference type="NCBI Taxonomy" id="165716"/>
    <lineage>
        <taxon>Eukaryota</taxon>
        <taxon>Viridiplantae</taxon>
        <taxon>Streptophyta</taxon>
        <taxon>Embryophyta</taxon>
        <taxon>Tracheophyta</taxon>
        <taxon>Spermatophyta</taxon>
        <taxon>Magnoliopsida</taxon>
        <taxon>eudicotyledons</taxon>
        <taxon>Gunneridae</taxon>
        <taxon>Pentapetalae</taxon>
        <taxon>asterids</taxon>
        <taxon>Ericales</taxon>
        <taxon>Actinidiaceae</taxon>
        <taxon>Actinidia</taxon>
    </lineage>
</organism>
<accession>A0A7J0ER50</accession>
<sequence length="325" mass="35967">MQADQTVLSLRPGGGGPNGGNRVLGPAFGFSLSFDLLVLRPHGGAPPLSSKTGDFRFEGRERVRYSRDQLLQLREAGNVPDAILNIKQEVEAEFFGEDQNWGHAESNPPSNSTQQRSSLLAPLSHSSQPPSNSNAATLLAPLSHASQLWMRRTIKKFVGEELRAKSNLSSWASSRPREKGPIDSYFTPDPEEVVQSKKGKQKSIVDALRNDAHKKELRDRTCRHIAAWMYDAGIPFNAVKYDSFKVMTEAIGQYGPGMKAPTRALGVLEKMYPSRLSLGSTSRGRSRERAIDIEEEETNSEETEEADVEGYKSNDEDCDKDLLGF</sequence>
<proteinExistence type="predicted"/>
<dbReference type="OrthoDB" id="514777at2759"/>
<reference evidence="2 3" key="1">
    <citation type="submission" date="2019-07" db="EMBL/GenBank/DDBJ databases">
        <title>De Novo Assembly of kiwifruit Actinidia rufa.</title>
        <authorList>
            <person name="Sugita-Konishi S."/>
            <person name="Sato K."/>
            <person name="Mori E."/>
            <person name="Abe Y."/>
            <person name="Kisaki G."/>
            <person name="Hamano K."/>
            <person name="Suezawa K."/>
            <person name="Otani M."/>
            <person name="Fukuda T."/>
            <person name="Manabe T."/>
            <person name="Gomi K."/>
            <person name="Tabuchi M."/>
            <person name="Akimitsu K."/>
            <person name="Kataoka I."/>
        </authorList>
    </citation>
    <scope>NUCLEOTIDE SEQUENCE [LARGE SCALE GENOMIC DNA]</scope>
    <source>
        <strain evidence="3">cv. Fuchu</strain>
    </source>
</reference>